<dbReference type="Gene3D" id="2.130.10.10">
    <property type="entry name" value="YVTN repeat-like/Quinoprotein amine dehydrogenase"/>
    <property type="match status" value="1"/>
</dbReference>
<gene>
    <name evidence="6" type="ORF">RCOM_1433880</name>
</gene>
<dbReference type="SUPFAM" id="SSF82171">
    <property type="entry name" value="DPP6 N-terminal domain-like"/>
    <property type="match status" value="1"/>
</dbReference>
<sequence>MTMSDIARHALLGEGNPNVKGASQIDMSKEEYAEVNESNVQNWLKGIRDGGLNTMLFKLKRNKMPITVEQKVQTCETGCQTGMVKWSPRGTWLQYIMITSSTKLKEPLFPWLLAIILGLVKLTSLHWRSIWLPTADCWIVRWSADEKCLALIEKNILCIYADETLVGHPIALIRNVIDFCWPPTDPFIALLRYDDSAGDVKFSSSQFYVQLSIVKVPEGKNVGTKKLNDVGHFKIYCKEQREYVACTFKSLEEKKRMDTGILIIEVGEQKSSYVPSSLSRRCSHFPLNLEGAGSLLSMVTRKMHSSDIMELDNLRYNLQHSPLSGMQANALYWSPTGGLIVFSGRGDFCLYDVNKMKILVEKEYTPIAVEWSPSGRFVATYGINRKIAVWQSSGKFMYLASHELLMASRKKQVSAQDKLSEEIKEWQLVSVDEKPEKKTKLFEMDFYPDDDKNSQSRFVALKNRGDHRVVEPPLLFSFIRLMQGLVKTSGRCNSEGGTSTIDARVRVPRRDCPLSHGYYQEQACDGNLIHAKQLKFMHITLFGLMVRLNGDR</sequence>
<feature type="domain" description="Translation initiation factor beta propellor-like" evidence="5">
    <location>
        <begin position="323"/>
        <end position="401"/>
    </location>
</feature>
<dbReference type="GO" id="GO:0003743">
    <property type="term" value="F:translation initiation factor activity"/>
    <property type="evidence" value="ECO:0007669"/>
    <property type="project" value="UniProtKB-KW"/>
</dbReference>
<dbReference type="PANTHER" id="PTHR14068">
    <property type="entry name" value="EUKARYOTIC TRANSLATION INITIATION FACTOR 3 EIF3 -RELATED"/>
    <property type="match status" value="1"/>
</dbReference>
<evidence type="ECO:0000313" key="7">
    <source>
        <dbReference type="Proteomes" id="UP000008311"/>
    </source>
</evidence>
<keyword evidence="3" id="KW-0694">RNA-binding</keyword>
<dbReference type="InParanoid" id="B9RFD5"/>
<evidence type="ECO:0000259" key="5">
    <source>
        <dbReference type="Pfam" id="PF08662"/>
    </source>
</evidence>
<keyword evidence="2" id="KW-0396">Initiation factor</keyword>
<dbReference type="GO" id="GO:0005852">
    <property type="term" value="C:eukaryotic translation initiation factor 3 complex"/>
    <property type="evidence" value="ECO:0000318"/>
    <property type="project" value="GO_Central"/>
</dbReference>
<dbReference type="EMBL" id="EQ973777">
    <property type="protein sequence ID" value="EEF49906.1"/>
    <property type="molecule type" value="Genomic_DNA"/>
</dbReference>
<keyword evidence="1" id="KW-0963">Cytoplasm</keyword>
<protein>
    <recommendedName>
        <fullName evidence="5">Translation initiation factor beta propellor-like domain-containing protein</fullName>
    </recommendedName>
</protein>
<dbReference type="PANTHER" id="PTHR14068:SF0">
    <property type="entry name" value="EUKARYOTIC TRANSLATION INITIATION FACTOR 3 SUBUNIT B"/>
    <property type="match status" value="1"/>
</dbReference>
<evidence type="ECO:0000256" key="3">
    <source>
        <dbReference type="ARBA" id="ARBA00022884"/>
    </source>
</evidence>
<dbReference type="Pfam" id="PF08662">
    <property type="entry name" value="eIF2A"/>
    <property type="match status" value="1"/>
</dbReference>
<evidence type="ECO:0000256" key="4">
    <source>
        <dbReference type="ARBA" id="ARBA00022917"/>
    </source>
</evidence>
<evidence type="ECO:0000313" key="6">
    <source>
        <dbReference type="EMBL" id="EEF49906.1"/>
    </source>
</evidence>
<dbReference type="InterPro" id="IPR011400">
    <property type="entry name" value="EIF3B"/>
</dbReference>
<evidence type="ECO:0000256" key="1">
    <source>
        <dbReference type="ARBA" id="ARBA00022490"/>
    </source>
</evidence>
<accession>B9RFD5</accession>
<name>B9RFD5_RICCO</name>
<proteinExistence type="predicted"/>
<evidence type="ECO:0000256" key="2">
    <source>
        <dbReference type="ARBA" id="ARBA00022540"/>
    </source>
</evidence>
<keyword evidence="4" id="KW-0648">Protein biosynthesis</keyword>
<dbReference type="GO" id="GO:0006413">
    <property type="term" value="P:translational initiation"/>
    <property type="evidence" value="ECO:0000318"/>
    <property type="project" value="GO_Central"/>
</dbReference>
<dbReference type="Proteomes" id="UP000008311">
    <property type="component" value="Unassembled WGS sequence"/>
</dbReference>
<dbReference type="GO" id="GO:0031369">
    <property type="term" value="F:translation initiation factor binding"/>
    <property type="evidence" value="ECO:0007669"/>
    <property type="project" value="InterPro"/>
</dbReference>
<keyword evidence="7" id="KW-1185">Reference proteome</keyword>
<dbReference type="STRING" id="3988.B9RFD5"/>
<reference evidence="7" key="1">
    <citation type="journal article" date="2010" name="Nat. Biotechnol.">
        <title>Draft genome sequence of the oilseed species Ricinus communis.</title>
        <authorList>
            <person name="Chan A.P."/>
            <person name="Crabtree J."/>
            <person name="Zhao Q."/>
            <person name="Lorenzi H."/>
            <person name="Orvis J."/>
            <person name="Puiu D."/>
            <person name="Melake-Berhan A."/>
            <person name="Jones K.M."/>
            <person name="Redman J."/>
            <person name="Chen G."/>
            <person name="Cahoon E.B."/>
            <person name="Gedil M."/>
            <person name="Stanke M."/>
            <person name="Haas B.J."/>
            <person name="Wortman J.R."/>
            <person name="Fraser-Liggett C.M."/>
            <person name="Ravel J."/>
            <person name="Rabinowicz P.D."/>
        </authorList>
    </citation>
    <scope>NUCLEOTIDE SEQUENCE [LARGE SCALE GENOMIC DNA]</scope>
    <source>
        <strain evidence="7">cv. Hale</strain>
    </source>
</reference>
<dbReference type="InterPro" id="IPR015943">
    <property type="entry name" value="WD40/YVTN_repeat-like_dom_sf"/>
</dbReference>
<dbReference type="InterPro" id="IPR013979">
    <property type="entry name" value="TIF_beta_prop-like"/>
</dbReference>
<dbReference type="AlphaFoldDB" id="B9RFD5"/>
<dbReference type="GO" id="GO:0003723">
    <property type="term" value="F:RNA binding"/>
    <property type="evidence" value="ECO:0007669"/>
    <property type="project" value="UniProtKB-KW"/>
</dbReference>
<organism evidence="6 7">
    <name type="scientific">Ricinus communis</name>
    <name type="common">Castor bean</name>
    <dbReference type="NCBI Taxonomy" id="3988"/>
    <lineage>
        <taxon>Eukaryota</taxon>
        <taxon>Viridiplantae</taxon>
        <taxon>Streptophyta</taxon>
        <taxon>Embryophyta</taxon>
        <taxon>Tracheophyta</taxon>
        <taxon>Spermatophyta</taxon>
        <taxon>Magnoliopsida</taxon>
        <taxon>eudicotyledons</taxon>
        <taxon>Gunneridae</taxon>
        <taxon>Pentapetalae</taxon>
        <taxon>rosids</taxon>
        <taxon>fabids</taxon>
        <taxon>Malpighiales</taxon>
        <taxon>Euphorbiaceae</taxon>
        <taxon>Acalyphoideae</taxon>
        <taxon>Acalypheae</taxon>
        <taxon>Ricinus</taxon>
    </lineage>
</organism>
<dbReference type="eggNOG" id="KOG2314">
    <property type="taxonomic scope" value="Eukaryota"/>
</dbReference>